<protein>
    <submittedName>
        <fullName evidence="3">Uncharacterized protein LOC100906817</fullName>
    </submittedName>
</protein>
<name>A0AAJ6W0L0_9ACAR</name>
<dbReference type="SUPFAM" id="SSF47954">
    <property type="entry name" value="Cyclin-like"/>
    <property type="match status" value="1"/>
</dbReference>
<evidence type="ECO:0000313" key="2">
    <source>
        <dbReference type="Proteomes" id="UP000694867"/>
    </source>
</evidence>
<feature type="domain" description="Cyclin N-terminal" evidence="1">
    <location>
        <begin position="100"/>
        <end position="157"/>
    </location>
</feature>
<gene>
    <name evidence="3" type="primary">LOC100906817</name>
</gene>
<dbReference type="AlphaFoldDB" id="A0AAJ6W0L0"/>
<dbReference type="Proteomes" id="UP000694867">
    <property type="component" value="Unplaced"/>
</dbReference>
<dbReference type="Pfam" id="PF00134">
    <property type="entry name" value="Cyclin_N"/>
    <property type="match status" value="1"/>
</dbReference>
<dbReference type="RefSeq" id="XP_003747567.1">
    <property type="nucleotide sequence ID" value="XM_003747519.2"/>
</dbReference>
<reference evidence="3" key="1">
    <citation type="submission" date="2025-08" db="UniProtKB">
        <authorList>
            <consortium name="RefSeq"/>
        </authorList>
    </citation>
    <scope>IDENTIFICATION</scope>
</reference>
<proteinExistence type="predicted"/>
<evidence type="ECO:0000259" key="1">
    <source>
        <dbReference type="Pfam" id="PF00134"/>
    </source>
</evidence>
<evidence type="ECO:0000313" key="3">
    <source>
        <dbReference type="RefSeq" id="XP_003747567.1"/>
    </source>
</evidence>
<accession>A0AAJ6W0L0</accession>
<keyword evidence="2" id="KW-1185">Reference proteome</keyword>
<sequence>MSSHAAVHAARRKLQMSPADLHAAPPKKFRIENYCAKPSSAGACESPDEYVTVNSEISREDDEERTPVWVEDHYKNEIIANLLIRETVRLPLGCRSSYTPHRHRIIDWMCRAKEALRICEEVHQLAVYFFDRYVDGASTLFLETKLDLHVLCCIQLAVERDSSRHKYIHGSIQRLPP</sequence>
<dbReference type="GeneID" id="100906817"/>
<organism evidence="2 3">
    <name type="scientific">Galendromus occidentalis</name>
    <name type="common">western predatory mite</name>
    <dbReference type="NCBI Taxonomy" id="34638"/>
    <lineage>
        <taxon>Eukaryota</taxon>
        <taxon>Metazoa</taxon>
        <taxon>Ecdysozoa</taxon>
        <taxon>Arthropoda</taxon>
        <taxon>Chelicerata</taxon>
        <taxon>Arachnida</taxon>
        <taxon>Acari</taxon>
        <taxon>Parasitiformes</taxon>
        <taxon>Mesostigmata</taxon>
        <taxon>Gamasina</taxon>
        <taxon>Phytoseioidea</taxon>
        <taxon>Phytoseiidae</taxon>
        <taxon>Typhlodrominae</taxon>
        <taxon>Galendromus</taxon>
    </lineage>
</organism>
<dbReference type="KEGG" id="goe:100906817"/>
<dbReference type="InterPro" id="IPR006671">
    <property type="entry name" value="Cyclin_N"/>
</dbReference>
<dbReference type="InterPro" id="IPR036915">
    <property type="entry name" value="Cyclin-like_sf"/>
</dbReference>
<dbReference type="Gene3D" id="1.10.472.10">
    <property type="entry name" value="Cyclin-like"/>
    <property type="match status" value="1"/>
</dbReference>